<organism evidence="2 3">
    <name type="scientific">Candidatus Egerieimonas intestinavium</name>
    <dbReference type="NCBI Taxonomy" id="2840777"/>
    <lineage>
        <taxon>Bacteria</taxon>
        <taxon>Bacillati</taxon>
        <taxon>Bacillota</taxon>
        <taxon>Clostridia</taxon>
        <taxon>Lachnospirales</taxon>
        <taxon>Lachnospiraceae</taxon>
        <taxon>Lachnospiraceae incertae sedis</taxon>
        <taxon>Candidatus Egerieimonas</taxon>
    </lineage>
</organism>
<dbReference type="Gene3D" id="2.30.30.320">
    <property type="entry name" value="DUF1653-like domain"/>
    <property type="match status" value="1"/>
</dbReference>
<dbReference type="Pfam" id="PF07866">
    <property type="entry name" value="DUF1653"/>
    <property type="match status" value="1"/>
</dbReference>
<proteinExistence type="predicted"/>
<protein>
    <submittedName>
        <fullName evidence="2">DUF1653 domain-containing protein</fullName>
    </submittedName>
</protein>
<dbReference type="AlphaFoldDB" id="A0A9D1EIZ9"/>
<feature type="domain" description="DUF1653" evidence="1">
    <location>
        <begin position="74"/>
        <end position="146"/>
    </location>
</feature>
<dbReference type="InterPro" id="IPR023387">
    <property type="entry name" value="DUF1653-like_dom"/>
</dbReference>
<dbReference type="InterPro" id="IPR037135">
    <property type="entry name" value="DUF1653-like_dom_sf"/>
</dbReference>
<name>A0A9D1EIZ9_9FIRM</name>
<dbReference type="Proteomes" id="UP000886841">
    <property type="component" value="Unassembled WGS sequence"/>
</dbReference>
<sequence>MSKIKVIKKNDGYTAEYDVGDVFEVTGTWYGGVHISGKTGIPVSLEKEEYIELAPEPETSAGDMEARDIRVGDIVQHFKREQVSSETSAYLYKVLAFAQHTENDEQLVIYQALYAPFKVYARPRAMFMGQVDRKKYPQVKQKYRFEKVCGE</sequence>
<evidence type="ECO:0000313" key="3">
    <source>
        <dbReference type="Proteomes" id="UP000886841"/>
    </source>
</evidence>
<evidence type="ECO:0000313" key="2">
    <source>
        <dbReference type="EMBL" id="HIR92449.1"/>
    </source>
</evidence>
<dbReference type="EMBL" id="DVHU01000028">
    <property type="protein sequence ID" value="HIR92449.1"/>
    <property type="molecule type" value="Genomic_DNA"/>
</dbReference>
<reference evidence="2" key="2">
    <citation type="journal article" date="2021" name="PeerJ">
        <title>Extensive microbial diversity within the chicken gut microbiome revealed by metagenomics and culture.</title>
        <authorList>
            <person name="Gilroy R."/>
            <person name="Ravi A."/>
            <person name="Getino M."/>
            <person name="Pursley I."/>
            <person name="Horton D.L."/>
            <person name="Alikhan N.F."/>
            <person name="Baker D."/>
            <person name="Gharbi K."/>
            <person name="Hall N."/>
            <person name="Watson M."/>
            <person name="Adriaenssens E.M."/>
            <person name="Foster-Nyarko E."/>
            <person name="Jarju S."/>
            <person name="Secka A."/>
            <person name="Antonio M."/>
            <person name="Oren A."/>
            <person name="Chaudhuri R.R."/>
            <person name="La Ragione R."/>
            <person name="Hildebrand F."/>
            <person name="Pallen M.J."/>
        </authorList>
    </citation>
    <scope>NUCLEOTIDE SEQUENCE</scope>
    <source>
        <strain evidence="2">ChiSxjej1B13-7041</strain>
    </source>
</reference>
<evidence type="ECO:0000259" key="1">
    <source>
        <dbReference type="Pfam" id="PF07866"/>
    </source>
</evidence>
<gene>
    <name evidence="2" type="ORF">IAB98_03375</name>
</gene>
<accession>A0A9D1EIZ9</accession>
<reference evidence="2" key="1">
    <citation type="submission" date="2020-10" db="EMBL/GenBank/DDBJ databases">
        <authorList>
            <person name="Gilroy R."/>
        </authorList>
    </citation>
    <scope>NUCLEOTIDE SEQUENCE</scope>
    <source>
        <strain evidence="2">ChiSxjej1B13-7041</strain>
    </source>
</reference>
<comment type="caution">
    <text evidence="2">The sequence shown here is derived from an EMBL/GenBank/DDBJ whole genome shotgun (WGS) entry which is preliminary data.</text>
</comment>